<gene>
    <name evidence="1" type="ORF">MELLADRAFT_109091</name>
</gene>
<dbReference type="HOGENOM" id="CLU_032925_0_0_1"/>
<dbReference type="KEGG" id="mlr:MELLADRAFT_109091"/>
<accession>F4RVA4</accession>
<protein>
    <recommendedName>
        <fullName evidence="3">F-box domain-containing protein</fullName>
    </recommendedName>
</protein>
<proteinExistence type="predicted"/>
<evidence type="ECO:0008006" key="3">
    <source>
        <dbReference type="Google" id="ProtNLM"/>
    </source>
</evidence>
<sequence length="213" mass="24377">MNSADNSFLTITSVKHLLDLRLVSKSWTIAVPPFIYTSLNLKSLWAERAGRHIRLLEYVPVNLNQDPTPIICALQNTLEGLFVTSLPDEIPPTIYNVCFPKLKSLRFMLIDTLASPPIWLEWSFFQTIEVFITSYSDTRDYWYETMTGSNSYLIAQAVNLKKFIFFTGEGEILWDFDLVAAFKAHGIGCCFSTEMSHTEILSCVKELDIEEQQ</sequence>
<dbReference type="RefSeq" id="XP_007413148.1">
    <property type="nucleotide sequence ID" value="XM_007413086.1"/>
</dbReference>
<dbReference type="EMBL" id="GL883123">
    <property type="protein sequence ID" value="EGG03701.1"/>
    <property type="molecule type" value="Genomic_DNA"/>
</dbReference>
<dbReference type="VEuPathDB" id="FungiDB:MELLADRAFT_109091"/>
<evidence type="ECO:0000313" key="2">
    <source>
        <dbReference type="Proteomes" id="UP000001072"/>
    </source>
</evidence>
<dbReference type="GeneID" id="18923653"/>
<dbReference type="AlphaFoldDB" id="F4RVA4"/>
<dbReference type="Proteomes" id="UP000001072">
    <property type="component" value="Unassembled WGS sequence"/>
</dbReference>
<dbReference type="InParanoid" id="F4RVA4"/>
<keyword evidence="2" id="KW-1185">Reference proteome</keyword>
<reference evidence="2" key="1">
    <citation type="journal article" date="2011" name="Proc. Natl. Acad. Sci. U.S.A.">
        <title>Obligate biotrophy features unraveled by the genomic analysis of rust fungi.</title>
        <authorList>
            <person name="Duplessis S."/>
            <person name="Cuomo C.A."/>
            <person name="Lin Y.-C."/>
            <person name="Aerts A."/>
            <person name="Tisserant E."/>
            <person name="Veneault-Fourrey C."/>
            <person name="Joly D.L."/>
            <person name="Hacquard S."/>
            <person name="Amselem J."/>
            <person name="Cantarel B.L."/>
            <person name="Chiu R."/>
            <person name="Coutinho P.M."/>
            <person name="Feau N."/>
            <person name="Field M."/>
            <person name="Frey P."/>
            <person name="Gelhaye E."/>
            <person name="Goldberg J."/>
            <person name="Grabherr M.G."/>
            <person name="Kodira C.D."/>
            <person name="Kohler A."/>
            <person name="Kuees U."/>
            <person name="Lindquist E.A."/>
            <person name="Lucas S.M."/>
            <person name="Mago R."/>
            <person name="Mauceli E."/>
            <person name="Morin E."/>
            <person name="Murat C."/>
            <person name="Pangilinan J.L."/>
            <person name="Park R."/>
            <person name="Pearson M."/>
            <person name="Quesneville H."/>
            <person name="Rouhier N."/>
            <person name="Sakthikumar S."/>
            <person name="Salamov A.A."/>
            <person name="Schmutz J."/>
            <person name="Selles B."/>
            <person name="Shapiro H."/>
            <person name="Tanguay P."/>
            <person name="Tuskan G.A."/>
            <person name="Henrissat B."/>
            <person name="Van de Peer Y."/>
            <person name="Rouze P."/>
            <person name="Ellis J.G."/>
            <person name="Dodds P.N."/>
            <person name="Schein J.E."/>
            <person name="Zhong S."/>
            <person name="Hamelin R.C."/>
            <person name="Grigoriev I.V."/>
            <person name="Szabo L.J."/>
            <person name="Martin F."/>
        </authorList>
    </citation>
    <scope>NUCLEOTIDE SEQUENCE [LARGE SCALE GENOMIC DNA]</scope>
    <source>
        <strain evidence="2">98AG31 / pathotype 3-4-7</strain>
    </source>
</reference>
<evidence type="ECO:0000313" key="1">
    <source>
        <dbReference type="EMBL" id="EGG03701.1"/>
    </source>
</evidence>
<name>F4RVA4_MELLP</name>
<organism evidence="2">
    <name type="scientific">Melampsora larici-populina (strain 98AG31 / pathotype 3-4-7)</name>
    <name type="common">Poplar leaf rust fungus</name>
    <dbReference type="NCBI Taxonomy" id="747676"/>
    <lineage>
        <taxon>Eukaryota</taxon>
        <taxon>Fungi</taxon>
        <taxon>Dikarya</taxon>
        <taxon>Basidiomycota</taxon>
        <taxon>Pucciniomycotina</taxon>
        <taxon>Pucciniomycetes</taxon>
        <taxon>Pucciniales</taxon>
        <taxon>Melampsoraceae</taxon>
        <taxon>Melampsora</taxon>
    </lineage>
</organism>